<dbReference type="SUPFAM" id="SSF47473">
    <property type="entry name" value="EF-hand"/>
    <property type="match status" value="1"/>
</dbReference>
<keyword evidence="1" id="KW-0106">Calcium</keyword>
<evidence type="ECO:0000256" key="1">
    <source>
        <dbReference type="ARBA" id="ARBA00022837"/>
    </source>
</evidence>
<dbReference type="Proteomes" id="UP000481153">
    <property type="component" value="Unassembled WGS sequence"/>
</dbReference>
<dbReference type="Pfam" id="PF13202">
    <property type="entry name" value="EF-hand_5"/>
    <property type="match status" value="3"/>
</dbReference>
<gene>
    <name evidence="3" type="ORF">Ae201684_010914</name>
</gene>
<proteinExistence type="predicted"/>
<evidence type="ECO:0000259" key="2">
    <source>
        <dbReference type="Pfam" id="PF13202"/>
    </source>
</evidence>
<dbReference type="Gene3D" id="1.10.238.10">
    <property type="entry name" value="EF-hand"/>
    <property type="match status" value="1"/>
</dbReference>
<comment type="caution">
    <text evidence="3">The sequence shown here is derived from an EMBL/GenBank/DDBJ whole genome shotgun (WGS) entry which is preliminary data.</text>
</comment>
<name>A0A6G0WWQ7_9STRA</name>
<dbReference type="GO" id="GO:0005509">
    <property type="term" value="F:calcium ion binding"/>
    <property type="evidence" value="ECO:0007669"/>
    <property type="project" value="InterPro"/>
</dbReference>
<dbReference type="InterPro" id="IPR002048">
    <property type="entry name" value="EF_hand_dom"/>
</dbReference>
<dbReference type="InterPro" id="IPR018247">
    <property type="entry name" value="EF_Hand_1_Ca_BS"/>
</dbReference>
<sequence length="498" mass="56839">MSERRSGRRHRKPTSGLTNLNRDRWKYLAAVDDIPISTSKRSHKKLPVVVEAKSNQPEAVDIDGDGVIDVREMRMAKYLHEITSKMKKSDGQAPSEDELHDIRVTVGRYTIAQEFIQRNKGKLWRYGPTFADKSEDECVRFIAEHKHFKKIVPYLEFMERRRGLQSSGHLRSCLTETNELSEASEPSEPLPQTWLYTQRKVKTPTRMKMLAVHKAVNSKYESHLTEPDDPIPFTLEGLDEEVPPPVKKTLPSVPKPVFQNDFGVIDIDGDGVIDDFEMQLHVMLQESEAHKLEAVDLNGDGVIDTEEIMQNERAKQSKLQAEGRYLMAKDFVKRNSGDMWLYNTAYLNKSDDEVIDLLANNKGVFSKTMNHLRAKERVLLLKSSKGVTGCLVDPMELKYRPDPANILTPRQVKSKTELEIAQRDFSKNLNSHGSEGKRVFVKNLRLDALQQHEQPKRGLGRSRSTPVVGLPKLYASPIKLATVQEFRITKWKTGDAQK</sequence>
<feature type="domain" description="EF-hand" evidence="2">
    <location>
        <begin position="293"/>
        <end position="309"/>
    </location>
</feature>
<dbReference type="EMBL" id="VJMJ01000138">
    <property type="protein sequence ID" value="KAF0731963.1"/>
    <property type="molecule type" value="Genomic_DNA"/>
</dbReference>
<dbReference type="InterPro" id="IPR011992">
    <property type="entry name" value="EF-hand-dom_pair"/>
</dbReference>
<dbReference type="AlphaFoldDB" id="A0A6G0WWQ7"/>
<dbReference type="PROSITE" id="PS00018">
    <property type="entry name" value="EF_HAND_1"/>
    <property type="match status" value="3"/>
</dbReference>
<feature type="domain" description="EF-hand" evidence="2">
    <location>
        <begin position="261"/>
        <end position="279"/>
    </location>
</feature>
<accession>A0A6G0WWQ7</accession>
<evidence type="ECO:0000313" key="3">
    <source>
        <dbReference type="EMBL" id="KAF0731963.1"/>
    </source>
</evidence>
<evidence type="ECO:0000313" key="4">
    <source>
        <dbReference type="Proteomes" id="UP000481153"/>
    </source>
</evidence>
<reference evidence="3 4" key="1">
    <citation type="submission" date="2019-07" db="EMBL/GenBank/DDBJ databases">
        <title>Genomics analysis of Aphanomyces spp. identifies a new class of oomycete effector associated with host adaptation.</title>
        <authorList>
            <person name="Gaulin E."/>
        </authorList>
    </citation>
    <scope>NUCLEOTIDE SEQUENCE [LARGE SCALE GENOMIC DNA]</scope>
    <source>
        <strain evidence="3 4">ATCC 201684</strain>
    </source>
</reference>
<organism evidence="3 4">
    <name type="scientific">Aphanomyces euteiches</name>
    <dbReference type="NCBI Taxonomy" id="100861"/>
    <lineage>
        <taxon>Eukaryota</taxon>
        <taxon>Sar</taxon>
        <taxon>Stramenopiles</taxon>
        <taxon>Oomycota</taxon>
        <taxon>Saprolegniomycetes</taxon>
        <taxon>Saprolegniales</taxon>
        <taxon>Verrucalvaceae</taxon>
        <taxon>Aphanomyces</taxon>
    </lineage>
</organism>
<keyword evidence="4" id="KW-1185">Reference proteome</keyword>
<protein>
    <recommendedName>
        <fullName evidence="2">EF-hand domain-containing protein</fullName>
    </recommendedName>
</protein>
<feature type="domain" description="EF-hand" evidence="2">
    <location>
        <begin position="59"/>
        <end position="74"/>
    </location>
</feature>
<dbReference type="VEuPathDB" id="FungiDB:AeMF1_009340"/>